<feature type="transmembrane region" description="Helical" evidence="1">
    <location>
        <begin position="310"/>
        <end position="328"/>
    </location>
</feature>
<dbReference type="Pfam" id="PF02447">
    <property type="entry name" value="GntP_permease"/>
    <property type="match status" value="1"/>
</dbReference>
<keyword evidence="1" id="KW-1133">Transmembrane helix</keyword>
<evidence type="ECO:0000256" key="1">
    <source>
        <dbReference type="SAM" id="Phobius"/>
    </source>
</evidence>
<proteinExistence type="predicted"/>
<protein>
    <submittedName>
        <fullName evidence="2">Gluconate transporter</fullName>
    </submittedName>
</protein>
<dbReference type="NCBIfam" id="TIGR00791">
    <property type="entry name" value="gntP"/>
    <property type="match status" value="1"/>
</dbReference>
<feature type="transmembrane region" description="Helical" evidence="1">
    <location>
        <begin position="427"/>
        <end position="451"/>
    </location>
</feature>
<feature type="transmembrane region" description="Helical" evidence="1">
    <location>
        <begin position="29"/>
        <end position="48"/>
    </location>
</feature>
<gene>
    <name evidence="2" type="ORF">CFK40_14435</name>
</gene>
<feature type="transmembrane region" description="Helical" evidence="1">
    <location>
        <begin position="348"/>
        <end position="377"/>
    </location>
</feature>
<dbReference type="GO" id="GO:0005886">
    <property type="term" value="C:plasma membrane"/>
    <property type="evidence" value="ECO:0007669"/>
    <property type="project" value="TreeGrafter"/>
</dbReference>
<dbReference type="AlphaFoldDB" id="A0A221MEV6"/>
<keyword evidence="1" id="KW-0472">Membrane</keyword>
<feature type="transmembrane region" description="Helical" evidence="1">
    <location>
        <begin position="103"/>
        <end position="128"/>
    </location>
</feature>
<dbReference type="PANTHER" id="PTHR30354:SF25">
    <property type="entry name" value="INNER MEMBRANE PERMEASE YGBN"/>
    <property type="match status" value="1"/>
</dbReference>
<feature type="transmembrane region" description="Helical" evidence="1">
    <location>
        <begin position="389"/>
        <end position="407"/>
    </location>
</feature>
<feature type="transmembrane region" description="Helical" evidence="1">
    <location>
        <begin position="232"/>
        <end position="257"/>
    </location>
</feature>
<dbReference type="RefSeq" id="WP_089533019.1">
    <property type="nucleotide sequence ID" value="NZ_CP022437.1"/>
</dbReference>
<feature type="transmembrane region" description="Helical" evidence="1">
    <location>
        <begin position="140"/>
        <end position="158"/>
    </location>
</feature>
<dbReference type="GO" id="GO:0015128">
    <property type="term" value="F:gluconate transmembrane transporter activity"/>
    <property type="evidence" value="ECO:0007669"/>
    <property type="project" value="InterPro"/>
</dbReference>
<evidence type="ECO:0000313" key="3">
    <source>
        <dbReference type="Proteomes" id="UP000204391"/>
    </source>
</evidence>
<dbReference type="PANTHER" id="PTHR30354">
    <property type="entry name" value="GNT FAMILY GLUCONATE TRANSPORTER"/>
    <property type="match status" value="1"/>
</dbReference>
<accession>A0A221MEV6</accession>
<dbReference type="Proteomes" id="UP000204391">
    <property type="component" value="Chromosome"/>
</dbReference>
<evidence type="ECO:0000313" key="2">
    <source>
        <dbReference type="EMBL" id="ASN06130.1"/>
    </source>
</evidence>
<feature type="transmembrane region" description="Helical" evidence="1">
    <location>
        <begin position="178"/>
        <end position="201"/>
    </location>
</feature>
<reference evidence="2 3" key="1">
    <citation type="journal article" date="2003" name="Int. J. Syst. Evol. Microbiol.">
        <title>Virgibacillus carmonensis sp. nov., Virgibacillus necropolis sp. nov. and Virgibacillus picturae sp. nov., three novel species isolated from deteriorated mural paintings, transfer of the species of the genus salibacillus to Virgibacillus, as Virgibacillus marismortui comb. nov. and Virgibacillus salexigens comb. nov., and emended description of the genus Virgibacillus.</title>
        <authorList>
            <person name="Heyrman J."/>
            <person name="Logan N.A."/>
            <person name="Busse H.J."/>
            <person name="Balcaen A."/>
            <person name="Lebbe L."/>
            <person name="Rodriguez-Diaz M."/>
            <person name="Swings J."/>
            <person name="De Vos P."/>
        </authorList>
    </citation>
    <scope>NUCLEOTIDE SEQUENCE [LARGE SCALE GENOMIC DNA]</scope>
    <source>
        <strain evidence="2 3">LMG 19488</strain>
    </source>
</reference>
<dbReference type="KEGG" id="vne:CFK40_14435"/>
<feature type="transmembrane region" description="Helical" evidence="1">
    <location>
        <begin position="6"/>
        <end position="22"/>
    </location>
</feature>
<keyword evidence="3" id="KW-1185">Reference proteome</keyword>
<keyword evidence="1" id="KW-0812">Transmembrane</keyword>
<dbReference type="EMBL" id="CP022437">
    <property type="protein sequence ID" value="ASN06130.1"/>
    <property type="molecule type" value="Genomic_DNA"/>
</dbReference>
<name>A0A221MEV6_9BACI</name>
<feature type="transmembrane region" description="Helical" evidence="1">
    <location>
        <begin position="269"/>
        <end position="289"/>
    </location>
</feature>
<organism evidence="2 3">
    <name type="scientific">Virgibacillus necropolis</name>
    <dbReference type="NCBI Taxonomy" id="163877"/>
    <lineage>
        <taxon>Bacteria</taxon>
        <taxon>Bacillati</taxon>
        <taxon>Bacillota</taxon>
        <taxon>Bacilli</taxon>
        <taxon>Bacillales</taxon>
        <taxon>Bacillaceae</taxon>
        <taxon>Virgibacillus</taxon>
    </lineage>
</organism>
<dbReference type="OrthoDB" id="9787129at2"/>
<dbReference type="PIRSF" id="PIRSF002746">
    <property type="entry name" value="Gluconate_transporter"/>
    <property type="match status" value="1"/>
</dbReference>
<dbReference type="InterPro" id="IPR003474">
    <property type="entry name" value="Glcn_transporter"/>
</dbReference>
<sequence>MSTIGLILLAVFGVALLLFLVIRMNLQAFLALIVVSYIIGLMAGMSPAEIFEAVQAGMGGTVGEIAVIIGIGAMFGEILKASGGAERLALTLMNKFGEKNVNWALVLTGFIISIPVFLDVAFVILVPILYSLAQKTGKSLLHFGIPLLAGLAVTHSFVPPTPGPIAVASLLGANLGWVILFGLIAGIPAAIIAGPIFGTYIGKKIHVEVPKLMMQNMAEEARGKQYDKELPSFGMIASLILLPLFLILLNTFAGVMLAEDSTLRTIVTFIGNPGVALTITALLTFYLLGTRRGYSKEEIQEIATKSLEPAGIIILITGAGGVFGQVLVETGIGDVLANSMADLNIPVLVFAFLVAAAIRIAQGSATVAMITAASLITPVIGTLGIEGPMLALLVISIASGATIASHVNDSGFWMVSRFFGMSEKDTLKSWTVMETIIALVGFGMTLIMSIFI</sequence>